<dbReference type="Gene3D" id="1.20.970.10">
    <property type="entry name" value="Transferase, Pyrimidine Nucleoside Phosphorylase, Chain C"/>
    <property type="match status" value="1"/>
</dbReference>
<keyword evidence="9" id="KW-1185">Reference proteome</keyword>
<dbReference type="GO" id="GO:0004645">
    <property type="term" value="F:1,4-alpha-oligoglucan phosphorylase activity"/>
    <property type="evidence" value="ECO:0007669"/>
    <property type="project" value="InterPro"/>
</dbReference>
<dbReference type="GO" id="GO:0006206">
    <property type="term" value="P:pyrimidine nucleobase metabolic process"/>
    <property type="evidence" value="ECO:0007669"/>
    <property type="project" value="InterPro"/>
</dbReference>
<comment type="similarity">
    <text evidence="1">Belongs to the thymidine/pyrimidine-nucleoside phosphorylase family.</text>
</comment>
<reference evidence="8 9" key="1">
    <citation type="submission" date="2020-05" db="EMBL/GenBank/DDBJ databases">
        <title>Complete genome sequence of Gemmatimonas greenlandica TET16.</title>
        <authorList>
            <person name="Zeng Y."/>
        </authorList>
    </citation>
    <scope>NUCLEOTIDE SEQUENCE [LARGE SCALE GENOMIC DNA]</scope>
    <source>
        <strain evidence="8 9">TET16</strain>
    </source>
</reference>
<feature type="domain" description="Pyrimidine nucleoside phosphorylase C-terminal" evidence="7">
    <location>
        <begin position="345"/>
        <end position="419"/>
    </location>
</feature>
<dbReference type="SMART" id="SM00941">
    <property type="entry name" value="PYNP_C"/>
    <property type="match status" value="1"/>
</dbReference>
<dbReference type="InterPro" id="IPR035902">
    <property type="entry name" value="Nuc_phospho_transferase"/>
</dbReference>
<evidence type="ECO:0000259" key="7">
    <source>
        <dbReference type="SMART" id="SM00941"/>
    </source>
</evidence>
<keyword evidence="4 8" id="KW-0328">Glycosyltransferase</keyword>
<evidence type="ECO:0000256" key="2">
    <source>
        <dbReference type="ARBA" id="ARBA00011738"/>
    </source>
</evidence>
<dbReference type="EC" id="2.4.2.4" evidence="3"/>
<dbReference type="Gene3D" id="3.40.1030.10">
    <property type="entry name" value="Nucleoside phosphorylase/phosphoribosyltransferase catalytic domain"/>
    <property type="match status" value="1"/>
</dbReference>
<dbReference type="Gene3D" id="3.90.1170.30">
    <property type="entry name" value="Pyrimidine nucleoside phosphorylase-like, C-terminal domain"/>
    <property type="match status" value="1"/>
</dbReference>
<dbReference type="GO" id="GO:0009032">
    <property type="term" value="F:thymidine phosphorylase activity"/>
    <property type="evidence" value="ECO:0007669"/>
    <property type="project" value="UniProtKB-EC"/>
</dbReference>
<dbReference type="GO" id="GO:0006213">
    <property type="term" value="P:pyrimidine nucleoside metabolic process"/>
    <property type="evidence" value="ECO:0007669"/>
    <property type="project" value="InterPro"/>
</dbReference>
<dbReference type="NCBIfam" id="TIGR02644">
    <property type="entry name" value="Y_phosphoryl"/>
    <property type="match status" value="1"/>
</dbReference>
<sequence length="442" mass="46737">MLARALIERKRDGGRITPAEWRTLMSQYATDEVPDYQMAALAMAIYFNGLDRDEIGALTDAMLHSGAMLDLDHLTMARVDKHSTGGVGDKVSLVLAPLVACLGVAVPMMSGRGLGHTGGTLDKLESIPGFRTDLSLARATEQLERIGCALIGQTREIAPADRRLYALRDATATVESIPLISASIMSKKLAEGLTGLVLDVKRGSGAFLPELDRGLALARTMIALGADHGCPVVALITAMDRPLGRACGNALEVEESIMALRGEGPPDLMKVTYALGAEMLVLAGVATDRDDALRRMEVAISSGRAAAKFQEIIAAQGGDPKVVDDPSILPQAAECELYLAPRDGVIAQVEPRAIGRGITELGGQRTKVEDGVDHSVGFVITARPGDIVRAGEPLATIFAKDRAGVDTGVAALRRSIIIGEEAEPPLPLISHRVTEAGVELYD</sequence>
<dbReference type="SUPFAM" id="SSF52418">
    <property type="entry name" value="Nucleoside phosphorylase/phosphoribosyltransferase catalytic domain"/>
    <property type="match status" value="1"/>
</dbReference>
<comment type="subunit">
    <text evidence="2">Homodimer.</text>
</comment>
<protein>
    <recommendedName>
        <fullName evidence="3">thymidine phosphorylase</fullName>
        <ecNumber evidence="3">2.4.2.4</ecNumber>
    </recommendedName>
</protein>
<dbReference type="NCBIfam" id="NF004490">
    <property type="entry name" value="PRK05820.1"/>
    <property type="match status" value="1"/>
</dbReference>
<dbReference type="EMBL" id="CP053085">
    <property type="protein sequence ID" value="QJR35990.1"/>
    <property type="molecule type" value="Genomic_DNA"/>
</dbReference>
<dbReference type="InterPro" id="IPR036566">
    <property type="entry name" value="PYNP-like_C_sf"/>
</dbReference>
<keyword evidence="5 8" id="KW-0808">Transferase</keyword>
<dbReference type="InterPro" id="IPR017459">
    <property type="entry name" value="Glycosyl_Trfase_fam3_N_dom"/>
</dbReference>
<dbReference type="InterPro" id="IPR000312">
    <property type="entry name" value="Glycosyl_Trfase_fam3"/>
</dbReference>
<dbReference type="InterPro" id="IPR018090">
    <property type="entry name" value="Pyrmidine_PPas_bac/euk"/>
</dbReference>
<dbReference type="SUPFAM" id="SSF47648">
    <property type="entry name" value="Nucleoside phosphorylase/phosphoribosyltransferase N-terminal domain"/>
    <property type="match status" value="1"/>
</dbReference>
<evidence type="ECO:0000256" key="6">
    <source>
        <dbReference type="ARBA" id="ARBA00048550"/>
    </source>
</evidence>
<dbReference type="PANTHER" id="PTHR10515">
    <property type="entry name" value="THYMIDINE PHOSPHORYLASE"/>
    <property type="match status" value="1"/>
</dbReference>
<dbReference type="Proteomes" id="UP000500938">
    <property type="component" value="Chromosome"/>
</dbReference>
<dbReference type="AlphaFoldDB" id="A0A6M4IMU2"/>
<dbReference type="InterPro" id="IPR000053">
    <property type="entry name" value="Thymidine/pyrmidine_PPase"/>
</dbReference>
<dbReference type="InterPro" id="IPR013102">
    <property type="entry name" value="PYNP_C"/>
</dbReference>
<comment type="catalytic activity">
    <reaction evidence="6">
        <text>thymidine + phosphate = 2-deoxy-alpha-D-ribose 1-phosphate + thymine</text>
        <dbReference type="Rhea" id="RHEA:16037"/>
        <dbReference type="ChEBI" id="CHEBI:17748"/>
        <dbReference type="ChEBI" id="CHEBI:17821"/>
        <dbReference type="ChEBI" id="CHEBI:43474"/>
        <dbReference type="ChEBI" id="CHEBI:57259"/>
        <dbReference type="EC" id="2.4.2.4"/>
    </reaction>
</comment>
<name>A0A6M4IMU2_9BACT</name>
<evidence type="ECO:0000256" key="5">
    <source>
        <dbReference type="ARBA" id="ARBA00022679"/>
    </source>
</evidence>
<dbReference type="InterPro" id="IPR036320">
    <property type="entry name" value="Glycosyl_Trfase_fam3_N_dom_sf"/>
</dbReference>
<dbReference type="InterPro" id="IPR017872">
    <property type="entry name" value="Pyrmidine_PPase_CS"/>
</dbReference>
<dbReference type="Pfam" id="PF00591">
    <property type="entry name" value="Glycos_transf_3"/>
    <property type="match status" value="1"/>
</dbReference>
<dbReference type="KEGG" id="ggr:HKW67_10975"/>
<dbReference type="PIRSF" id="PIRSF000478">
    <property type="entry name" value="TP_PyNP"/>
    <property type="match status" value="1"/>
</dbReference>
<dbReference type="FunFam" id="3.40.1030.10:FF:000003">
    <property type="entry name" value="Pyrimidine-nucleoside phosphorylase"/>
    <property type="match status" value="1"/>
</dbReference>
<gene>
    <name evidence="8" type="ORF">HKW67_10975</name>
</gene>
<accession>A0A6M4IMU2</accession>
<evidence type="ECO:0000256" key="1">
    <source>
        <dbReference type="ARBA" id="ARBA00006915"/>
    </source>
</evidence>
<dbReference type="PROSITE" id="PS00647">
    <property type="entry name" value="THYMID_PHOSPHORYLASE"/>
    <property type="match status" value="1"/>
</dbReference>
<organism evidence="8 9">
    <name type="scientific">Gemmatimonas groenlandica</name>
    <dbReference type="NCBI Taxonomy" id="2732249"/>
    <lineage>
        <taxon>Bacteria</taxon>
        <taxon>Pseudomonadati</taxon>
        <taxon>Gemmatimonadota</taxon>
        <taxon>Gemmatimonadia</taxon>
        <taxon>Gemmatimonadales</taxon>
        <taxon>Gemmatimonadaceae</taxon>
        <taxon>Gemmatimonas</taxon>
    </lineage>
</organism>
<dbReference type="GO" id="GO:0005829">
    <property type="term" value="C:cytosol"/>
    <property type="evidence" value="ECO:0007669"/>
    <property type="project" value="TreeGrafter"/>
</dbReference>
<proteinExistence type="inferred from homology"/>
<dbReference type="RefSeq" id="WP_171225421.1">
    <property type="nucleotide sequence ID" value="NZ_CP053085.1"/>
</dbReference>
<dbReference type="Pfam" id="PF02885">
    <property type="entry name" value="Glycos_trans_3N"/>
    <property type="match status" value="1"/>
</dbReference>
<dbReference type="SUPFAM" id="SSF54680">
    <property type="entry name" value="Pyrimidine nucleoside phosphorylase C-terminal domain"/>
    <property type="match status" value="1"/>
</dbReference>
<dbReference type="Pfam" id="PF07831">
    <property type="entry name" value="PYNP_C"/>
    <property type="match status" value="1"/>
</dbReference>
<evidence type="ECO:0000256" key="3">
    <source>
        <dbReference type="ARBA" id="ARBA00011892"/>
    </source>
</evidence>
<dbReference type="PANTHER" id="PTHR10515:SF0">
    <property type="entry name" value="THYMIDINE PHOSPHORYLASE"/>
    <property type="match status" value="1"/>
</dbReference>
<evidence type="ECO:0000256" key="4">
    <source>
        <dbReference type="ARBA" id="ARBA00022676"/>
    </source>
</evidence>
<evidence type="ECO:0000313" key="8">
    <source>
        <dbReference type="EMBL" id="QJR35990.1"/>
    </source>
</evidence>
<evidence type="ECO:0000313" key="9">
    <source>
        <dbReference type="Proteomes" id="UP000500938"/>
    </source>
</evidence>